<protein>
    <recommendedName>
        <fullName evidence="4">FecR protein domain-containing protein</fullName>
    </recommendedName>
</protein>
<feature type="signal peptide" evidence="1">
    <location>
        <begin position="1"/>
        <end position="18"/>
    </location>
</feature>
<evidence type="ECO:0000256" key="1">
    <source>
        <dbReference type="SAM" id="SignalP"/>
    </source>
</evidence>
<organism evidence="2 3">
    <name type="scientific">Candidatus Coprenecus stercoravium</name>
    <dbReference type="NCBI Taxonomy" id="2840735"/>
    <lineage>
        <taxon>Bacteria</taxon>
        <taxon>Pseudomonadati</taxon>
        <taxon>Bacteroidota</taxon>
        <taxon>Bacteroidia</taxon>
        <taxon>Bacteroidales</taxon>
        <taxon>Rikenellaceae</taxon>
        <taxon>Rikenellaceae incertae sedis</taxon>
        <taxon>Candidatus Coprenecus</taxon>
    </lineage>
</organism>
<gene>
    <name evidence="2" type="ORF">IAC04_01460</name>
</gene>
<reference evidence="2" key="2">
    <citation type="submission" date="2021-04" db="EMBL/GenBank/DDBJ databases">
        <authorList>
            <person name="Gilroy R."/>
        </authorList>
    </citation>
    <scope>NUCLEOTIDE SEQUENCE</scope>
    <source>
        <strain evidence="2">Gambia16-554</strain>
    </source>
</reference>
<evidence type="ECO:0000313" key="3">
    <source>
        <dbReference type="Proteomes" id="UP000824115"/>
    </source>
</evidence>
<keyword evidence="1" id="KW-0732">Signal</keyword>
<comment type="caution">
    <text evidence="2">The sequence shown here is derived from an EMBL/GenBank/DDBJ whole genome shotgun (WGS) entry which is preliminary data.</text>
</comment>
<reference evidence="2" key="1">
    <citation type="journal article" date="2021" name="PeerJ">
        <title>Extensive microbial diversity within the chicken gut microbiome revealed by metagenomics and culture.</title>
        <authorList>
            <person name="Gilroy R."/>
            <person name="Ravi A."/>
            <person name="Getino M."/>
            <person name="Pursley I."/>
            <person name="Horton D.L."/>
            <person name="Alikhan N.F."/>
            <person name="Baker D."/>
            <person name="Gharbi K."/>
            <person name="Hall N."/>
            <person name="Watson M."/>
            <person name="Adriaenssens E.M."/>
            <person name="Foster-Nyarko E."/>
            <person name="Jarju S."/>
            <person name="Secka A."/>
            <person name="Antonio M."/>
            <person name="Oren A."/>
            <person name="Chaudhuri R.R."/>
            <person name="La Ragione R."/>
            <person name="Hildebrand F."/>
            <person name="Pallen M.J."/>
        </authorList>
    </citation>
    <scope>NUCLEOTIDE SEQUENCE</scope>
    <source>
        <strain evidence="2">Gambia16-554</strain>
    </source>
</reference>
<dbReference type="EMBL" id="DXAW01000028">
    <property type="protein sequence ID" value="HIZ85142.1"/>
    <property type="molecule type" value="Genomic_DNA"/>
</dbReference>
<evidence type="ECO:0000313" key="2">
    <source>
        <dbReference type="EMBL" id="HIZ85142.1"/>
    </source>
</evidence>
<dbReference type="AlphaFoldDB" id="A0A9D2GN18"/>
<proteinExistence type="predicted"/>
<name>A0A9D2GN18_9BACT</name>
<accession>A0A9D2GN18</accession>
<evidence type="ECO:0008006" key="4">
    <source>
        <dbReference type="Google" id="ProtNLM"/>
    </source>
</evidence>
<sequence>MKKIVAIAVFLSVSALTAFVMPAEERRGSVTVRTRENLLDKLPGDVLYLFPEFRQADIYRNDGGMSSGVVNVCLVDNSIRFISDNGDTLLMSKLAFVNRIIAGEEIYVPVAGEFVQQLAVFGPVSLAFRTHLELDQSSDKSTGGITSPPTSTAVTANVMALDPSRRFEATTVVDYTLSTGYVLTDGERLYPARQSSFAKLFPASKKSIKGYVKEHAVDFDNKDDLKALFMFCAQGQQQ</sequence>
<dbReference type="Proteomes" id="UP000824115">
    <property type="component" value="Unassembled WGS sequence"/>
</dbReference>
<feature type="chain" id="PRO_5039103297" description="FecR protein domain-containing protein" evidence="1">
    <location>
        <begin position="19"/>
        <end position="238"/>
    </location>
</feature>